<dbReference type="PANTHER" id="PTHR24068">
    <property type="entry name" value="UBIQUITIN-CONJUGATING ENZYME E2"/>
    <property type="match status" value="1"/>
</dbReference>
<evidence type="ECO:0000256" key="1">
    <source>
        <dbReference type="ARBA" id="ARBA00000485"/>
    </source>
</evidence>
<evidence type="ECO:0000256" key="2">
    <source>
        <dbReference type="ARBA" id="ARBA00004906"/>
    </source>
</evidence>
<comment type="caution">
    <text evidence="8">The sequence shown here is derived from an EMBL/GenBank/DDBJ whole genome shotgun (WGS) entry which is preliminary data.</text>
</comment>
<evidence type="ECO:0000313" key="10">
    <source>
        <dbReference type="Proteomes" id="UP000247702"/>
    </source>
</evidence>
<proteinExistence type="predicted"/>
<dbReference type="PROSITE" id="PS50127">
    <property type="entry name" value="UBC_2"/>
    <property type="match status" value="1"/>
</dbReference>
<dbReference type="EMBL" id="BLAL01000193">
    <property type="protein sequence ID" value="GES90128.1"/>
    <property type="molecule type" value="Genomic_DNA"/>
</dbReference>
<dbReference type="SUPFAM" id="SSF54495">
    <property type="entry name" value="UBC-like"/>
    <property type="match status" value="1"/>
</dbReference>
<dbReference type="Pfam" id="PF00179">
    <property type="entry name" value="UQ_con"/>
    <property type="match status" value="1"/>
</dbReference>
<organism evidence="8 10">
    <name type="scientific">Rhizophagus clarus</name>
    <dbReference type="NCBI Taxonomy" id="94130"/>
    <lineage>
        <taxon>Eukaryota</taxon>
        <taxon>Fungi</taxon>
        <taxon>Fungi incertae sedis</taxon>
        <taxon>Mucoromycota</taxon>
        <taxon>Glomeromycotina</taxon>
        <taxon>Glomeromycetes</taxon>
        <taxon>Glomerales</taxon>
        <taxon>Glomeraceae</taxon>
        <taxon>Rhizophagus</taxon>
    </lineage>
</organism>
<evidence type="ECO:0000256" key="6">
    <source>
        <dbReference type="ARBA" id="ARBA00022840"/>
    </source>
</evidence>
<evidence type="ECO:0000256" key="4">
    <source>
        <dbReference type="ARBA" id="ARBA00022741"/>
    </source>
</evidence>
<keyword evidence="3" id="KW-0808">Transferase</keyword>
<keyword evidence="6" id="KW-0067">ATP-binding</keyword>
<keyword evidence="10" id="KW-1185">Reference proteome</keyword>
<reference evidence="8 10" key="1">
    <citation type="submission" date="2017-11" db="EMBL/GenBank/DDBJ databases">
        <title>The genome of Rhizophagus clarus HR1 reveals common genetic basis of auxotrophy among arbuscular mycorrhizal fungi.</title>
        <authorList>
            <person name="Kobayashi Y."/>
        </authorList>
    </citation>
    <scope>NUCLEOTIDE SEQUENCE [LARGE SCALE GENOMIC DNA]</scope>
    <source>
        <strain evidence="8 10">HR1</strain>
    </source>
</reference>
<accession>A0A2Z6RQA1</accession>
<dbReference type="Proteomes" id="UP000615446">
    <property type="component" value="Unassembled WGS sequence"/>
</dbReference>
<evidence type="ECO:0000313" key="9">
    <source>
        <dbReference type="EMBL" id="GES90128.1"/>
    </source>
</evidence>
<keyword evidence="5" id="KW-0833">Ubl conjugation pathway</keyword>
<dbReference type="OrthoDB" id="2328192at2759"/>
<reference evidence="9" key="2">
    <citation type="submission" date="2019-10" db="EMBL/GenBank/DDBJ databases">
        <title>Conservation and host-specific expression of non-tandemly repeated heterogenous ribosome RNA gene in arbuscular mycorrhizal fungi.</title>
        <authorList>
            <person name="Maeda T."/>
            <person name="Kobayashi Y."/>
            <person name="Nakagawa T."/>
            <person name="Ezawa T."/>
            <person name="Yamaguchi K."/>
            <person name="Bino T."/>
            <person name="Nishimoto Y."/>
            <person name="Shigenobu S."/>
            <person name="Kawaguchi M."/>
        </authorList>
    </citation>
    <scope>NUCLEOTIDE SEQUENCE</scope>
    <source>
        <strain evidence="9">HR1</strain>
    </source>
</reference>
<dbReference type="GO" id="GO:0061631">
    <property type="term" value="F:ubiquitin conjugating enzyme activity"/>
    <property type="evidence" value="ECO:0007669"/>
    <property type="project" value="UniProtKB-EC"/>
</dbReference>
<name>A0A2Z6RQA1_9GLOM</name>
<dbReference type="EMBL" id="BEXD01003995">
    <property type="protein sequence ID" value="GBC05228.1"/>
    <property type="molecule type" value="Genomic_DNA"/>
</dbReference>
<dbReference type="STRING" id="94130.A0A2Z6RQA1"/>
<dbReference type="Proteomes" id="UP000247702">
    <property type="component" value="Unassembled WGS sequence"/>
</dbReference>
<keyword evidence="4" id="KW-0547">Nucleotide-binding</keyword>
<dbReference type="SMART" id="SM00212">
    <property type="entry name" value="UBCc"/>
    <property type="match status" value="1"/>
</dbReference>
<protein>
    <submittedName>
        <fullName evidence="9">Ubiquitin-conjugating enzyme E2-16 kDa</fullName>
    </submittedName>
</protein>
<gene>
    <name evidence="9" type="ORF">RCL2_001699600</name>
    <name evidence="8" type="ORF">RclHR1_06110002</name>
</gene>
<dbReference type="FunFam" id="3.10.110.10:FF:000101">
    <property type="entry name" value="Ubiquitin-conjugating enzyme E2 D2"/>
    <property type="match status" value="1"/>
</dbReference>
<sequence>MDCNINKSLKRINVELRNIERDSASTPSISAGPIGNDPFHWIATIAGPSDSPYSGGTFFLDIRIPQNYPWKPPTINFTTRVYHPNIDSNGNIGLDHLIHQWSPALTISKVLSSICSLLENPNPVLDFTFEPEIAHLYKTDRSRYEAIAREWTKQYAM</sequence>
<evidence type="ECO:0000256" key="3">
    <source>
        <dbReference type="ARBA" id="ARBA00022679"/>
    </source>
</evidence>
<feature type="domain" description="UBC core" evidence="7">
    <location>
        <begin position="7"/>
        <end position="157"/>
    </location>
</feature>
<evidence type="ECO:0000313" key="8">
    <source>
        <dbReference type="EMBL" id="GBC05228.1"/>
    </source>
</evidence>
<dbReference type="InterPro" id="IPR000608">
    <property type="entry name" value="UBC"/>
</dbReference>
<dbReference type="InterPro" id="IPR016135">
    <property type="entry name" value="UBQ-conjugating_enzyme/RWD"/>
</dbReference>
<dbReference type="AlphaFoldDB" id="A0A2Z6RQA1"/>
<evidence type="ECO:0000256" key="5">
    <source>
        <dbReference type="ARBA" id="ARBA00022786"/>
    </source>
</evidence>
<dbReference type="Gene3D" id="3.10.110.10">
    <property type="entry name" value="Ubiquitin Conjugating Enzyme"/>
    <property type="match status" value="1"/>
</dbReference>
<evidence type="ECO:0000259" key="7">
    <source>
        <dbReference type="PROSITE" id="PS50127"/>
    </source>
</evidence>
<comment type="pathway">
    <text evidence="2">Protein modification; protein ubiquitination.</text>
</comment>
<comment type="catalytic activity">
    <reaction evidence="1">
        <text>S-ubiquitinyl-[E1 ubiquitin-activating enzyme]-L-cysteine + [E2 ubiquitin-conjugating enzyme]-L-cysteine = [E1 ubiquitin-activating enzyme]-L-cysteine + S-ubiquitinyl-[E2 ubiquitin-conjugating enzyme]-L-cysteine.</text>
        <dbReference type="EC" id="2.3.2.23"/>
    </reaction>
</comment>
<dbReference type="GO" id="GO:0005524">
    <property type="term" value="F:ATP binding"/>
    <property type="evidence" value="ECO:0007669"/>
    <property type="project" value="UniProtKB-KW"/>
</dbReference>